<dbReference type="CDD" id="cd00586">
    <property type="entry name" value="4HBT"/>
    <property type="match status" value="1"/>
</dbReference>
<gene>
    <name evidence="1" type="ORF">FOY91_03650</name>
</gene>
<protein>
    <submittedName>
        <fullName evidence="1">Acyl-CoA thioesterase</fullName>
    </submittedName>
</protein>
<reference evidence="1 2" key="1">
    <citation type="submission" date="2019-07" db="EMBL/GenBank/DDBJ databases">
        <title>Sphingomonas solaris sp. nov., isolated from a solar panel from Boston, Massachusetts.</title>
        <authorList>
            <person name="Tanner K."/>
            <person name="Pascual J."/>
            <person name="Mancuso C."/>
            <person name="Pereto J."/>
            <person name="Khalil A."/>
            <person name="Vilanova C."/>
        </authorList>
    </citation>
    <scope>NUCLEOTIDE SEQUENCE [LARGE SCALE GENOMIC DNA]</scope>
    <source>
        <strain evidence="1 2">R4DWN</strain>
    </source>
</reference>
<dbReference type="AlphaFoldDB" id="A0A558RB88"/>
<accession>A0A558RB88</accession>
<dbReference type="GO" id="GO:0047617">
    <property type="term" value="F:fatty acyl-CoA hydrolase activity"/>
    <property type="evidence" value="ECO:0007669"/>
    <property type="project" value="TreeGrafter"/>
</dbReference>
<name>A0A558RB88_9SPHN</name>
<dbReference type="Pfam" id="PF13279">
    <property type="entry name" value="4HBT_2"/>
    <property type="match status" value="1"/>
</dbReference>
<dbReference type="SUPFAM" id="SSF54637">
    <property type="entry name" value="Thioesterase/thiol ester dehydrase-isomerase"/>
    <property type="match status" value="1"/>
</dbReference>
<dbReference type="OrthoDB" id="9799036at2"/>
<dbReference type="InterPro" id="IPR029069">
    <property type="entry name" value="HotDog_dom_sf"/>
</dbReference>
<dbReference type="EMBL" id="VNIM01000008">
    <property type="protein sequence ID" value="TVV76634.1"/>
    <property type="molecule type" value="Genomic_DNA"/>
</dbReference>
<dbReference type="Gene3D" id="3.10.129.10">
    <property type="entry name" value="Hotdog Thioesterase"/>
    <property type="match status" value="1"/>
</dbReference>
<evidence type="ECO:0000313" key="1">
    <source>
        <dbReference type="EMBL" id="TVV76634.1"/>
    </source>
</evidence>
<sequence>MRRNPVMARIDRQRLAAAPLPVVVEIPTRFDDLDTQGHVNNAAATVILQEGRVLFNRAAGLPAMMGRLRTMVASLTIEYVAEMHHPDPVEIGSGILAIGRTSFTIGQCARQNGTPAIFAQAVMVVADETGPVPIPDDLRAAFERLSIA</sequence>
<comment type="caution">
    <text evidence="1">The sequence shown here is derived from an EMBL/GenBank/DDBJ whole genome shotgun (WGS) entry which is preliminary data.</text>
</comment>
<organism evidence="1 2">
    <name type="scientific">Alterirhizorhabdus solaris</name>
    <dbReference type="NCBI Taxonomy" id="2529389"/>
    <lineage>
        <taxon>Bacteria</taxon>
        <taxon>Pseudomonadati</taxon>
        <taxon>Pseudomonadota</taxon>
        <taxon>Alphaproteobacteria</taxon>
        <taxon>Sphingomonadales</taxon>
        <taxon>Rhizorhabdaceae</taxon>
        <taxon>Alterirhizorhabdus</taxon>
    </lineage>
</organism>
<dbReference type="Proteomes" id="UP000318681">
    <property type="component" value="Unassembled WGS sequence"/>
</dbReference>
<dbReference type="PANTHER" id="PTHR31793:SF24">
    <property type="entry name" value="LONG-CHAIN ACYL-COA THIOESTERASE FADM"/>
    <property type="match status" value="1"/>
</dbReference>
<dbReference type="PANTHER" id="PTHR31793">
    <property type="entry name" value="4-HYDROXYBENZOYL-COA THIOESTERASE FAMILY MEMBER"/>
    <property type="match status" value="1"/>
</dbReference>
<keyword evidence="2" id="KW-1185">Reference proteome</keyword>
<proteinExistence type="predicted"/>
<evidence type="ECO:0000313" key="2">
    <source>
        <dbReference type="Proteomes" id="UP000318681"/>
    </source>
</evidence>
<dbReference type="InterPro" id="IPR050563">
    <property type="entry name" value="4-hydroxybenzoyl-CoA_TE"/>
</dbReference>